<comment type="similarity">
    <text evidence="16">Belongs to the protein kinase superfamily. Ser/Thr protein kinase family.</text>
</comment>
<evidence type="ECO:0000259" key="23">
    <source>
        <dbReference type="PROSITE" id="PS50927"/>
    </source>
</evidence>
<keyword evidence="3 16" id="KW-0723">Serine/threonine-protein kinase</keyword>
<comment type="catalytic activity">
    <reaction evidence="15 16">
        <text>L-seryl-[protein] + ATP = O-phospho-L-seryl-[protein] + ADP + H(+)</text>
        <dbReference type="Rhea" id="RHEA:17989"/>
        <dbReference type="Rhea" id="RHEA-COMP:9863"/>
        <dbReference type="Rhea" id="RHEA-COMP:11604"/>
        <dbReference type="ChEBI" id="CHEBI:15378"/>
        <dbReference type="ChEBI" id="CHEBI:29999"/>
        <dbReference type="ChEBI" id="CHEBI:30616"/>
        <dbReference type="ChEBI" id="CHEBI:83421"/>
        <dbReference type="ChEBI" id="CHEBI:456216"/>
        <dbReference type="EC" id="2.7.11.1"/>
    </reaction>
</comment>
<dbReference type="Gene3D" id="1.10.510.10">
    <property type="entry name" value="Transferase(Phosphotransferase) domain 1"/>
    <property type="match status" value="1"/>
</dbReference>
<comment type="subcellular location">
    <subcellularLocation>
        <location evidence="1">Cell membrane</location>
        <topology evidence="1">Single-pass type I membrane protein</topology>
    </subcellularLocation>
</comment>
<dbReference type="InterPro" id="IPR011009">
    <property type="entry name" value="Kinase-like_dom_sf"/>
</dbReference>
<comment type="caution">
    <text evidence="17">Lacks conserved residue(s) required for the propagation of feature annotation.</text>
</comment>
<feature type="chain" id="PRO_5042923379" description="Receptor-like serine/threonine-protein kinase" evidence="20">
    <location>
        <begin position="24"/>
        <end position="828"/>
    </location>
</feature>
<evidence type="ECO:0000256" key="15">
    <source>
        <dbReference type="ARBA" id="ARBA00048679"/>
    </source>
</evidence>
<dbReference type="CDD" id="cd14066">
    <property type="entry name" value="STKc_IRAK"/>
    <property type="match status" value="1"/>
</dbReference>
<evidence type="ECO:0000256" key="19">
    <source>
        <dbReference type="SAM" id="Phobius"/>
    </source>
</evidence>
<dbReference type="GO" id="GO:0005886">
    <property type="term" value="C:plasma membrane"/>
    <property type="evidence" value="ECO:0007669"/>
    <property type="project" value="UniProtKB-SubCell"/>
</dbReference>
<dbReference type="InterPro" id="IPR003609">
    <property type="entry name" value="Pan_app"/>
</dbReference>
<evidence type="ECO:0000256" key="7">
    <source>
        <dbReference type="ARBA" id="ARBA00022741"/>
    </source>
</evidence>
<feature type="transmembrane region" description="Helical" evidence="19">
    <location>
        <begin position="439"/>
        <end position="463"/>
    </location>
</feature>
<keyword evidence="26" id="KW-1185">Reference proteome</keyword>
<gene>
    <name evidence="25" type="ORF">SSX86_022827</name>
</gene>
<evidence type="ECO:0000256" key="2">
    <source>
        <dbReference type="ARBA" id="ARBA00022475"/>
    </source>
</evidence>
<dbReference type="PROSITE" id="PS50927">
    <property type="entry name" value="BULB_LECTIN"/>
    <property type="match status" value="1"/>
</dbReference>
<feature type="domain" description="EGF-like" evidence="22">
    <location>
        <begin position="288"/>
        <end position="322"/>
    </location>
</feature>
<dbReference type="Pfam" id="PF08276">
    <property type="entry name" value="PAN_2"/>
    <property type="match status" value="1"/>
</dbReference>
<reference evidence="25 26" key="1">
    <citation type="submission" date="2024-04" db="EMBL/GenBank/DDBJ databases">
        <title>The reference genome of an endangered Asteraceae, Deinandra increscens subsp. villosa, native to the Central Coast of California.</title>
        <authorList>
            <person name="Guilliams M."/>
            <person name="Hasenstab-Lehman K."/>
            <person name="Meyer R."/>
            <person name="Mcevoy S."/>
        </authorList>
    </citation>
    <scope>NUCLEOTIDE SEQUENCE [LARGE SCALE GENOMIC DNA]</scope>
    <source>
        <tissue evidence="25">Leaf</tissue>
    </source>
</reference>
<dbReference type="InterPro" id="IPR000719">
    <property type="entry name" value="Prot_kinase_dom"/>
</dbReference>
<dbReference type="GO" id="GO:0004674">
    <property type="term" value="F:protein serine/threonine kinase activity"/>
    <property type="evidence" value="ECO:0007669"/>
    <property type="project" value="UniProtKB-KW"/>
</dbReference>
<dbReference type="PANTHER" id="PTHR27002:SF825">
    <property type="entry name" value="RECEPTOR-LIKE SERINE_THREONINE-PROTEIN KINASE"/>
    <property type="match status" value="1"/>
</dbReference>
<dbReference type="InterPro" id="IPR024171">
    <property type="entry name" value="SRK-like_kinase"/>
</dbReference>
<keyword evidence="7 16" id="KW-0547">Nucleotide-binding</keyword>
<evidence type="ECO:0000256" key="14">
    <source>
        <dbReference type="ARBA" id="ARBA00047899"/>
    </source>
</evidence>
<comment type="catalytic activity">
    <reaction evidence="14 16">
        <text>L-threonyl-[protein] + ATP = O-phospho-L-threonyl-[protein] + ADP + H(+)</text>
        <dbReference type="Rhea" id="RHEA:46608"/>
        <dbReference type="Rhea" id="RHEA-COMP:11060"/>
        <dbReference type="Rhea" id="RHEA-COMP:11605"/>
        <dbReference type="ChEBI" id="CHEBI:15378"/>
        <dbReference type="ChEBI" id="CHEBI:30013"/>
        <dbReference type="ChEBI" id="CHEBI:30616"/>
        <dbReference type="ChEBI" id="CHEBI:61977"/>
        <dbReference type="ChEBI" id="CHEBI:456216"/>
        <dbReference type="EC" id="2.7.11.1"/>
    </reaction>
</comment>
<dbReference type="FunFam" id="3.30.200.20:FF:000195">
    <property type="entry name" value="G-type lectin S-receptor-like serine/threonine-protein kinase"/>
    <property type="match status" value="1"/>
</dbReference>
<dbReference type="SMART" id="SM00473">
    <property type="entry name" value="PAN_AP"/>
    <property type="match status" value="1"/>
</dbReference>
<evidence type="ECO:0000256" key="4">
    <source>
        <dbReference type="ARBA" id="ARBA00022679"/>
    </source>
</evidence>
<dbReference type="PROSITE" id="PS50026">
    <property type="entry name" value="EGF_3"/>
    <property type="match status" value="1"/>
</dbReference>
<evidence type="ECO:0000256" key="8">
    <source>
        <dbReference type="ARBA" id="ARBA00022777"/>
    </source>
</evidence>
<dbReference type="PROSITE" id="PS50011">
    <property type="entry name" value="PROTEIN_KINASE_DOM"/>
    <property type="match status" value="1"/>
</dbReference>
<dbReference type="InterPro" id="IPR036426">
    <property type="entry name" value="Bulb-type_lectin_dom_sf"/>
</dbReference>
<feature type="domain" description="Bulb-type lectin" evidence="23">
    <location>
        <begin position="24"/>
        <end position="148"/>
    </location>
</feature>
<keyword evidence="8 16" id="KW-0418">Kinase</keyword>
<evidence type="ECO:0000256" key="9">
    <source>
        <dbReference type="ARBA" id="ARBA00022840"/>
    </source>
</evidence>
<dbReference type="InterPro" id="IPR017441">
    <property type="entry name" value="Protein_kinase_ATP_BS"/>
</dbReference>
<feature type="signal peptide" evidence="20">
    <location>
        <begin position="1"/>
        <end position="23"/>
    </location>
</feature>
<dbReference type="InterPro" id="IPR000858">
    <property type="entry name" value="S_locus_glycoprot_dom"/>
</dbReference>
<keyword evidence="10 19" id="KW-1133">Transmembrane helix</keyword>
<protein>
    <recommendedName>
        <fullName evidence="16">Receptor-like serine/threonine-protein kinase</fullName>
        <ecNumber evidence="16">2.7.11.1</ecNumber>
    </recommendedName>
</protein>
<dbReference type="InterPro" id="IPR001480">
    <property type="entry name" value="Bulb-type_lectin_dom"/>
</dbReference>
<evidence type="ECO:0000256" key="12">
    <source>
        <dbReference type="ARBA" id="ARBA00023157"/>
    </source>
</evidence>
<evidence type="ECO:0000259" key="24">
    <source>
        <dbReference type="PROSITE" id="PS50948"/>
    </source>
</evidence>
<dbReference type="Gene3D" id="3.30.200.20">
    <property type="entry name" value="Phosphorylase Kinase, domain 1"/>
    <property type="match status" value="1"/>
</dbReference>
<dbReference type="PANTHER" id="PTHR27002">
    <property type="entry name" value="RECEPTOR-LIKE SERINE/THREONINE-PROTEIN KINASE SD1-8"/>
    <property type="match status" value="1"/>
</dbReference>
<keyword evidence="9 16" id="KW-0067">ATP-binding</keyword>
<dbReference type="CDD" id="cd01098">
    <property type="entry name" value="PAN_AP_plant"/>
    <property type="match status" value="1"/>
</dbReference>
<dbReference type="SUPFAM" id="SSF51110">
    <property type="entry name" value="alpha-D-mannose-specific plant lectins"/>
    <property type="match status" value="1"/>
</dbReference>
<evidence type="ECO:0000259" key="21">
    <source>
        <dbReference type="PROSITE" id="PS50011"/>
    </source>
</evidence>
<dbReference type="PIRSF" id="PIRSF000641">
    <property type="entry name" value="SRK"/>
    <property type="match status" value="1"/>
</dbReference>
<dbReference type="SUPFAM" id="SSF56112">
    <property type="entry name" value="Protein kinase-like (PK-like)"/>
    <property type="match status" value="1"/>
</dbReference>
<evidence type="ECO:0000256" key="6">
    <source>
        <dbReference type="ARBA" id="ARBA00022729"/>
    </source>
</evidence>
<evidence type="ECO:0000256" key="5">
    <source>
        <dbReference type="ARBA" id="ARBA00022692"/>
    </source>
</evidence>
<keyword evidence="5 19" id="KW-0812">Transmembrane</keyword>
<feature type="binding site" evidence="18">
    <location>
        <position position="540"/>
    </location>
    <ligand>
        <name>ATP</name>
        <dbReference type="ChEBI" id="CHEBI:30616"/>
    </ligand>
</feature>
<evidence type="ECO:0000256" key="13">
    <source>
        <dbReference type="ARBA" id="ARBA00023180"/>
    </source>
</evidence>
<name>A0AAP0GRI8_9ASTR</name>
<evidence type="ECO:0000256" key="11">
    <source>
        <dbReference type="ARBA" id="ARBA00023136"/>
    </source>
</evidence>
<dbReference type="EC" id="2.7.11.1" evidence="16"/>
<keyword evidence="17" id="KW-0245">EGF-like domain</keyword>
<keyword evidence="11 19" id="KW-0472">Membrane</keyword>
<dbReference type="CDD" id="cd00028">
    <property type="entry name" value="B_lectin"/>
    <property type="match status" value="1"/>
</dbReference>
<comment type="caution">
    <text evidence="25">The sequence shown here is derived from an EMBL/GenBank/DDBJ whole genome shotgun (WGS) entry which is preliminary data.</text>
</comment>
<dbReference type="InterPro" id="IPR008271">
    <property type="entry name" value="Ser/Thr_kinase_AS"/>
</dbReference>
<proteinExistence type="inferred from homology"/>
<dbReference type="PROSITE" id="PS00108">
    <property type="entry name" value="PROTEIN_KINASE_ST"/>
    <property type="match status" value="1"/>
</dbReference>
<dbReference type="SMART" id="SM00220">
    <property type="entry name" value="S_TKc"/>
    <property type="match status" value="1"/>
</dbReference>
<feature type="domain" description="Apple" evidence="24">
    <location>
        <begin position="341"/>
        <end position="420"/>
    </location>
</feature>
<organism evidence="25 26">
    <name type="scientific">Deinandra increscens subsp. villosa</name>
    <dbReference type="NCBI Taxonomy" id="3103831"/>
    <lineage>
        <taxon>Eukaryota</taxon>
        <taxon>Viridiplantae</taxon>
        <taxon>Streptophyta</taxon>
        <taxon>Embryophyta</taxon>
        <taxon>Tracheophyta</taxon>
        <taxon>Spermatophyta</taxon>
        <taxon>Magnoliopsida</taxon>
        <taxon>eudicotyledons</taxon>
        <taxon>Gunneridae</taxon>
        <taxon>Pentapetalae</taxon>
        <taxon>asterids</taxon>
        <taxon>campanulids</taxon>
        <taxon>Asterales</taxon>
        <taxon>Asteraceae</taxon>
        <taxon>Asteroideae</taxon>
        <taxon>Heliantheae alliance</taxon>
        <taxon>Madieae</taxon>
        <taxon>Madiinae</taxon>
        <taxon>Deinandra</taxon>
    </lineage>
</organism>
<dbReference type="Gene3D" id="2.90.10.10">
    <property type="entry name" value="Bulb-type lectin domain"/>
    <property type="match status" value="1"/>
</dbReference>
<dbReference type="SMART" id="SM00108">
    <property type="entry name" value="B_lectin"/>
    <property type="match status" value="1"/>
</dbReference>
<dbReference type="InterPro" id="IPR021820">
    <property type="entry name" value="S-locus_recpt_kinase_C"/>
</dbReference>
<dbReference type="FunFam" id="1.10.510.10:FF:000060">
    <property type="entry name" value="G-type lectin S-receptor-like serine/threonine-protein kinase"/>
    <property type="match status" value="1"/>
</dbReference>
<dbReference type="Pfam" id="PF00954">
    <property type="entry name" value="S_locus_glycop"/>
    <property type="match status" value="1"/>
</dbReference>
<keyword evidence="12" id="KW-1015">Disulfide bond</keyword>
<dbReference type="Pfam" id="PF07714">
    <property type="entry name" value="PK_Tyr_Ser-Thr"/>
    <property type="match status" value="1"/>
</dbReference>
<accession>A0AAP0GRI8</accession>
<evidence type="ECO:0000313" key="26">
    <source>
        <dbReference type="Proteomes" id="UP001408789"/>
    </source>
</evidence>
<keyword evidence="2" id="KW-1003">Cell membrane</keyword>
<dbReference type="GO" id="GO:0048544">
    <property type="term" value="P:recognition of pollen"/>
    <property type="evidence" value="ECO:0007669"/>
    <property type="project" value="InterPro"/>
</dbReference>
<dbReference type="AlphaFoldDB" id="A0AAP0GRI8"/>
<evidence type="ECO:0000256" key="3">
    <source>
        <dbReference type="ARBA" id="ARBA00022527"/>
    </source>
</evidence>
<keyword evidence="13" id="KW-0325">Glycoprotein</keyword>
<evidence type="ECO:0000256" key="10">
    <source>
        <dbReference type="ARBA" id="ARBA00022989"/>
    </source>
</evidence>
<keyword evidence="6 20" id="KW-0732">Signal</keyword>
<evidence type="ECO:0000259" key="22">
    <source>
        <dbReference type="PROSITE" id="PS50026"/>
    </source>
</evidence>
<evidence type="ECO:0000256" key="20">
    <source>
        <dbReference type="SAM" id="SignalP"/>
    </source>
</evidence>
<evidence type="ECO:0000313" key="25">
    <source>
        <dbReference type="EMBL" id="KAK9057987.1"/>
    </source>
</evidence>
<evidence type="ECO:0000256" key="16">
    <source>
        <dbReference type="PIRNR" id="PIRNR000641"/>
    </source>
</evidence>
<dbReference type="Pfam" id="PF01453">
    <property type="entry name" value="B_lectin"/>
    <property type="match status" value="1"/>
</dbReference>
<evidence type="ECO:0000256" key="18">
    <source>
        <dbReference type="PROSITE-ProRule" id="PRU10141"/>
    </source>
</evidence>
<dbReference type="InterPro" id="IPR001245">
    <property type="entry name" value="Ser-Thr/Tyr_kinase_cat_dom"/>
</dbReference>
<dbReference type="GO" id="GO:0005524">
    <property type="term" value="F:ATP binding"/>
    <property type="evidence" value="ECO:0007669"/>
    <property type="project" value="UniProtKB-UniRule"/>
</dbReference>
<evidence type="ECO:0000256" key="1">
    <source>
        <dbReference type="ARBA" id="ARBA00004251"/>
    </source>
</evidence>
<feature type="domain" description="Protein kinase" evidence="21">
    <location>
        <begin position="512"/>
        <end position="788"/>
    </location>
</feature>
<dbReference type="Pfam" id="PF11883">
    <property type="entry name" value="DUF3403"/>
    <property type="match status" value="1"/>
</dbReference>
<dbReference type="Proteomes" id="UP001408789">
    <property type="component" value="Unassembled WGS sequence"/>
</dbReference>
<dbReference type="InterPro" id="IPR000742">
    <property type="entry name" value="EGF"/>
</dbReference>
<dbReference type="PROSITE" id="PS00107">
    <property type="entry name" value="PROTEIN_KINASE_ATP"/>
    <property type="match status" value="1"/>
</dbReference>
<evidence type="ECO:0000256" key="17">
    <source>
        <dbReference type="PROSITE-ProRule" id="PRU00076"/>
    </source>
</evidence>
<keyword evidence="4 16" id="KW-0808">Transferase</keyword>
<dbReference type="PROSITE" id="PS50948">
    <property type="entry name" value="PAN"/>
    <property type="match status" value="1"/>
</dbReference>
<dbReference type="EMBL" id="JBCNJP010000023">
    <property type="protein sequence ID" value="KAK9057987.1"/>
    <property type="molecule type" value="Genomic_DNA"/>
</dbReference>
<sequence length="828" mass="93756">MCTIIHPLILCSLLFLYLQTSFSTDTLKPHQSFVDGFTLISSNQRFEFGFFSLGNGSSGDLYLGIWYHDLPLTVVWVANRNNPIRDSFGEVSLKENGVLILYARSSDAVWTTDNTTFTSGSSPVLQLLDSGNLVIRDDGRNKTVFWESFDFLTDTLLPNMKLGWKLDVGSHSHRYIRSWKSSEDPSEGDYSFSLDPPEAPQLVVRSGSRKLFRWGPYDGTSFSGGTTLTSSPLFQTLFVSSSIELYFKYELLDESILSRFVISPTGLLQYFTWKVNSSKEWNLLVTFNSDPCDIYAKCGPYGSCYSLSSCRCLSGFTPDSPRDWGLFSYSGGCKRKHEVNCGHGDGFVKYNALKFPDNPVVWENYTNHDCEAKCLKNCSCMAYANADVYGNGSRCVAWIGDLLDLKNFPNGGEQIYIRMAHAELKSIADDKRKHSTVKIVSVVTAIGVLLLSAGAIWYISWIIRNRRKDQIGRSSNAAQQSGSFQYVEDNQDSGFQLPLYDLETILLACNSFSDRNKIGQGGFGSVYKGELSNGQEIAVKRLVEKSMQGVEELKNEIILIAKLQHRNLVKLLGCCIEGEETMLVYEYLPNKSLNNFIYDKPTRKQLTWRKRYHIIKGIARGLLYLHQDSRLRIIHRDLKTSNILLDSEWNPKISDFGIARIFGTDQIQEMTKRIIGTYGYMSPEYAMNGHYSVKSDVYSFGVIVLEIISGQKNWAFHHSDHDLNLLGHAWMLWNRRQPLEILDPTVVEPSYGNQVIRCIHVALLCVQQYPEDRPKMSTVYAMLSYENMELPEPKEPGFCRESYPKKLDTSASDSSTINEVTMTTMAGR</sequence>